<evidence type="ECO:0000256" key="10">
    <source>
        <dbReference type="ARBA" id="ARBA00047984"/>
    </source>
</evidence>
<evidence type="ECO:0000256" key="5">
    <source>
        <dbReference type="ARBA" id="ARBA00022801"/>
    </source>
</evidence>
<proteinExistence type="inferred from homology"/>
<evidence type="ECO:0000259" key="14">
    <source>
        <dbReference type="PROSITE" id="PS51192"/>
    </source>
</evidence>
<evidence type="ECO:0000256" key="9">
    <source>
        <dbReference type="ARBA" id="ARBA00023242"/>
    </source>
</evidence>
<comment type="caution">
    <text evidence="17">The sequence shown here is derived from an EMBL/GenBank/DDBJ whole genome shotgun (WGS) entry which is preliminary data.</text>
</comment>
<dbReference type="GO" id="GO:0005634">
    <property type="term" value="C:nucleus"/>
    <property type="evidence" value="ECO:0007669"/>
    <property type="project" value="UniProtKB-SubCell"/>
</dbReference>
<comment type="similarity">
    <text evidence="12">Belongs to the DEAD box helicase family.</text>
</comment>
<keyword evidence="18" id="KW-1185">Reference proteome</keyword>
<comment type="catalytic activity">
    <reaction evidence="10">
        <text>ATP + H2O = ADP + phosphate + H(+)</text>
        <dbReference type="Rhea" id="RHEA:13065"/>
        <dbReference type="ChEBI" id="CHEBI:15377"/>
        <dbReference type="ChEBI" id="CHEBI:15378"/>
        <dbReference type="ChEBI" id="CHEBI:30616"/>
        <dbReference type="ChEBI" id="CHEBI:43474"/>
        <dbReference type="ChEBI" id="CHEBI:456216"/>
        <dbReference type="EC" id="3.6.4.13"/>
    </reaction>
</comment>
<dbReference type="GO" id="GO:0005829">
    <property type="term" value="C:cytosol"/>
    <property type="evidence" value="ECO:0007669"/>
    <property type="project" value="TreeGrafter"/>
</dbReference>
<dbReference type="PROSITE" id="PS51194">
    <property type="entry name" value="HELICASE_CTER"/>
    <property type="match status" value="1"/>
</dbReference>
<dbReference type="GO" id="GO:0003724">
    <property type="term" value="F:RNA helicase activity"/>
    <property type="evidence" value="ECO:0007669"/>
    <property type="project" value="UniProtKB-EC"/>
</dbReference>
<feature type="domain" description="DEAD-box RNA helicase Q" evidence="16">
    <location>
        <begin position="109"/>
        <end position="137"/>
    </location>
</feature>
<dbReference type="InterPro" id="IPR001650">
    <property type="entry name" value="Helicase_C-like"/>
</dbReference>
<keyword evidence="5 12" id="KW-0378">Hydrolase</keyword>
<evidence type="ECO:0000259" key="15">
    <source>
        <dbReference type="PROSITE" id="PS51194"/>
    </source>
</evidence>
<evidence type="ECO:0000313" key="18">
    <source>
        <dbReference type="Proteomes" id="UP000234254"/>
    </source>
</evidence>
<dbReference type="PROSITE" id="PS00039">
    <property type="entry name" value="DEAD_ATP_HELICASE"/>
    <property type="match status" value="1"/>
</dbReference>
<feature type="domain" description="Helicase C-terminal" evidence="15">
    <location>
        <begin position="336"/>
        <end position="498"/>
    </location>
</feature>
<evidence type="ECO:0000256" key="2">
    <source>
        <dbReference type="ARBA" id="ARBA00012552"/>
    </source>
</evidence>
<dbReference type="CDD" id="cd18787">
    <property type="entry name" value="SF2_C_DEAD"/>
    <property type="match status" value="1"/>
</dbReference>
<dbReference type="Proteomes" id="UP000234254">
    <property type="component" value="Unassembled WGS sequence"/>
</dbReference>
<feature type="non-terminal residue" evidence="17">
    <location>
        <position position="539"/>
    </location>
</feature>
<evidence type="ECO:0000256" key="3">
    <source>
        <dbReference type="ARBA" id="ARBA00022517"/>
    </source>
</evidence>
<dbReference type="GeneID" id="36541569"/>
<evidence type="ECO:0000256" key="11">
    <source>
        <dbReference type="PROSITE-ProRule" id="PRU00552"/>
    </source>
</evidence>
<accession>A0A2I1DE60</accession>
<dbReference type="SUPFAM" id="SSF52540">
    <property type="entry name" value="P-loop containing nucleoside triphosphate hydrolases"/>
    <property type="match status" value="1"/>
</dbReference>
<dbReference type="GO" id="GO:0042254">
    <property type="term" value="P:ribosome biogenesis"/>
    <property type="evidence" value="ECO:0007669"/>
    <property type="project" value="UniProtKB-KW"/>
</dbReference>
<dbReference type="PANTHER" id="PTHR47959:SF24">
    <property type="entry name" value="ATP-DEPENDENT RNA HELICASE"/>
    <property type="match status" value="1"/>
</dbReference>
<dbReference type="AlphaFoldDB" id="A0A2I1DE60"/>
<dbReference type="InterPro" id="IPR014014">
    <property type="entry name" value="RNA_helicase_DEAD_Q_motif"/>
</dbReference>
<dbReference type="InterPro" id="IPR011545">
    <property type="entry name" value="DEAD/DEAH_box_helicase_dom"/>
</dbReference>
<evidence type="ECO:0000256" key="7">
    <source>
        <dbReference type="ARBA" id="ARBA00022840"/>
    </source>
</evidence>
<dbReference type="InterPro" id="IPR027417">
    <property type="entry name" value="P-loop_NTPase"/>
</dbReference>
<protein>
    <recommendedName>
        <fullName evidence="2">RNA helicase</fullName>
        <ecNumber evidence="2">3.6.4.13</ecNumber>
    </recommendedName>
</protein>
<dbReference type="PROSITE" id="PS51192">
    <property type="entry name" value="HELICASE_ATP_BIND_1"/>
    <property type="match status" value="1"/>
</dbReference>
<dbReference type="Pfam" id="PF00271">
    <property type="entry name" value="Helicase_C"/>
    <property type="match status" value="1"/>
</dbReference>
<keyword evidence="4 12" id="KW-0547">Nucleotide-binding</keyword>
<dbReference type="VEuPathDB" id="FungiDB:P168DRAFT_246413"/>
<dbReference type="CDD" id="cd17955">
    <property type="entry name" value="DEADc_DDX49"/>
    <property type="match status" value="1"/>
</dbReference>
<keyword evidence="7 12" id="KW-0067">ATP-binding</keyword>
<dbReference type="Pfam" id="PF00270">
    <property type="entry name" value="DEAD"/>
    <property type="match status" value="1"/>
</dbReference>
<evidence type="ECO:0000256" key="8">
    <source>
        <dbReference type="ARBA" id="ARBA00022884"/>
    </source>
</evidence>
<dbReference type="Gene3D" id="3.40.50.300">
    <property type="entry name" value="P-loop containing nucleotide triphosphate hydrolases"/>
    <property type="match status" value="2"/>
</dbReference>
<evidence type="ECO:0000256" key="12">
    <source>
        <dbReference type="RuleBase" id="RU000492"/>
    </source>
</evidence>
<dbReference type="GO" id="GO:0016787">
    <property type="term" value="F:hydrolase activity"/>
    <property type="evidence" value="ECO:0007669"/>
    <property type="project" value="UniProtKB-KW"/>
</dbReference>
<dbReference type="RefSeq" id="XP_024696724.1">
    <property type="nucleotide sequence ID" value="XM_024834045.1"/>
</dbReference>
<dbReference type="SMART" id="SM00490">
    <property type="entry name" value="HELICc"/>
    <property type="match status" value="1"/>
</dbReference>
<evidence type="ECO:0000256" key="13">
    <source>
        <dbReference type="SAM" id="MobiDB-lite"/>
    </source>
</evidence>
<evidence type="ECO:0000256" key="1">
    <source>
        <dbReference type="ARBA" id="ARBA00004123"/>
    </source>
</evidence>
<feature type="compositionally biased region" description="Polar residues" evidence="13">
    <location>
        <begin position="81"/>
        <end position="92"/>
    </location>
</feature>
<dbReference type="GO" id="GO:0003723">
    <property type="term" value="F:RNA binding"/>
    <property type="evidence" value="ECO:0007669"/>
    <property type="project" value="UniProtKB-KW"/>
</dbReference>
<keyword evidence="6 12" id="KW-0347">Helicase</keyword>
<keyword evidence="9" id="KW-0539">Nucleus</keyword>
<sequence>MAPSHSPDPVSASASEDSDSEASSSISVSDTEQENHTRAPKRRRLSETPDDDEDEEEEEDKSYTAPAPIATVSRIKKKDTSSAQPAQKSDTNPELIRDALEIGLQEEESSFKALNVAPWLIGSLTTMAVRKPTAIQRACIPEILKGRDCIGGSRTGSGKTIAFAVPILQMWAQDPFGIFAVVLTPTSRELALQIYEQIKAISAPQSMKPVLITGGTDMRAQAIALSQRPHVVIATPGRLADHINTSGEDTVRGLKRVRMVVMDEADRLLAPEAGMLPDVGTCLSALPPSSERQTLLFTATVTPEVRALKSSPRSNSKPPLFMTEISTESKDSIPPTLKQSYLKVPMTHREAFLHVLLSTDANAQKPAIIFCNRTQTADHLERMLRRLAHRVTSLHSRLPQSERNANLARFRASAARVLVATDVASRGLDIPSVSLVINYDVPRNPDDYVHRVGRTARAGRSGEAVTLVGQRDVQLVLAIEERAGRQMEEWSEEGVSVEARVVRTGVLKEVGAAKREAAAEIDEGRDVLGRKRNKLKKVR</sequence>
<keyword evidence="8" id="KW-0694">RNA-binding</keyword>
<dbReference type="OrthoDB" id="10261904at2759"/>
<evidence type="ECO:0000313" key="17">
    <source>
        <dbReference type="EMBL" id="PKY08130.1"/>
    </source>
</evidence>
<dbReference type="InterPro" id="IPR014001">
    <property type="entry name" value="Helicase_ATP-bd"/>
</dbReference>
<organism evidence="17 18">
    <name type="scientific">Aspergillus campestris (strain IBT 28561)</name>
    <dbReference type="NCBI Taxonomy" id="1392248"/>
    <lineage>
        <taxon>Eukaryota</taxon>
        <taxon>Fungi</taxon>
        <taxon>Dikarya</taxon>
        <taxon>Ascomycota</taxon>
        <taxon>Pezizomycotina</taxon>
        <taxon>Eurotiomycetes</taxon>
        <taxon>Eurotiomycetidae</taxon>
        <taxon>Eurotiales</taxon>
        <taxon>Aspergillaceae</taxon>
        <taxon>Aspergillus</taxon>
        <taxon>Aspergillus subgen. Circumdati</taxon>
    </lineage>
</organism>
<comment type="subcellular location">
    <subcellularLocation>
        <location evidence="1">Nucleus</location>
    </subcellularLocation>
</comment>
<feature type="region of interest" description="Disordered" evidence="13">
    <location>
        <begin position="1"/>
        <end position="94"/>
    </location>
</feature>
<dbReference type="GO" id="GO:0005524">
    <property type="term" value="F:ATP binding"/>
    <property type="evidence" value="ECO:0007669"/>
    <property type="project" value="UniProtKB-KW"/>
</dbReference>
<keyword evidence="3" id="KW-0690">Ribosome biogenesis</keyword>
<dbReference type="PANTHER" id="PTHR47959">
    <property type="entry name" value="ATP-DEPENDENT RNA HELICASE RHLE-RELATED"/>
    <property type="match status" value="1"/>
</dbReference>
<evidence type="ECO:0000259" key="16">
    <source>
        <dbReference type="PROSITE" id="PS51195"/>
    </source>
</evidence>
<feature type="domain" description="Helicase ATP-binding" evidence="14">
    <location>
        <begin position="140"/>
        <end position="319"/>
    </location>
</feature>
<evidence type="ECO:0000256" key="4">
    <source>
        <dbReference type="ARBA" id="ARBA00022741"/>
    </source>
</evidence>
<reference evidence="17" key="1">
    <citation type="submission" date="2016-12" db="EMBL/GenBank/DDBJ databases">
        <title>The genomes of Aspergillus section Nigri reveals drivers in fungal speciation.</title>
        <authorList>
            <consortium name="DOE Joint Genome Institute"/>
            <person name="Vesth T.C."/>
            <person name="Nybo J."/>
            <person name="Theobald S."/>
            <person name="Brandl J."/>
            <person name="Frisvad J.C."/>
            <person name="Nielsen K.F."/>
            <person name="Lyhne E.K."/>
            <person name="Kogle M.E."/>
            <person name="Kuo A."/>
            <person name="Riley R."/>
            <person name="Clum A."/>
            <person name="Nolan M."/>
            <person name="Lipzen A."/>
            <person name="Salamov A."/>
            <person name="Henrissat B."/>
            <person name="Wiebenga A."/>
            <person name="De vries R.P."/>
            <person name="Grigoriev I.V."/>
            <person name="Mortensen U.H."/>
            <person name="Andersen M.R."/>
            <person name="Baker S.E."/>
        </authorList>
    </citation>
    <scope>NUCLEOTIDE SEQUENCE</scope>
    <source>
        <strain evidence="17">IBT 28561</strain>
    </source>
</reference>
<evidence type="ECO:0000256" key="6">
    <source>
        <dbReference type="ARBA" id="ARBA00022806"/>
    </source>
</evidence>
<dbReference type="InterPro" id="IPR000629">
    <property type="entry name" value="RNA-helicase_DEAD-box_CS"/>
</dbReference>
<name>A0A2I1DE60_ASPC2</name>
<dbReference type="PROSITE" id="PS51195">
    <property type="entry name" value="Q_MOTIF"/>
    <property type="match status" value="1"/>
</dbReference>
<feature type="compositionally biased region" description="Low complexity" evidence="13">
    <location>
        <begin position="7"/>
        <end position="30"/>
    </location>
</feature>
<feature type="compositionally biased region" description="Acidic residues" evidence="13">
    <location>
        <begin position="48"/>
        <end position="60"/>
    </location>
</feature>
<dbReference type="GO" id="GO:0010467">
    <property type="term" value="P:gene expression"/>
    <property type="evidence" value="ECO:0007669"/>
    <property type="project" value="UniProtKB-ARBA"/>
</dbReference>
<feature type="short sequence motif" description="Q motif" evidence="11">
    <location>
        <begin position="109"/>
        <end position="137"/>
    </location>
</feature>
<gene>
    <name evidence="17" type="ORF">P168DRAFT_246413</name>
</gene>
<dbReference type="SMART" id="SM00487">
    <property type="entry name" value="DEXDc"/>
    <property type="match status" value="1"/>
</dbReference>
<dbReference type="EMBL" id="MSFM01000001">
    <property type="protein sequence ID" value="PKY08130.1"/>
    <property type="molecule type" value="Genomic_DNA"/>
</dbReference>
<dbReference type="EC" id="3.6.4.13" evidence="2"/>
<dbReference type="InterPro" id="IPR050079">
    <property type="entry name" value="DEAD_box_RNA_helicase"/>
</dbReference>